<gene>
    <name evidence="2" type="ORF">EUGRSUZ_J02093</name>
</gene>
<accession>A0A059AH68</accession>
<name>A0A059AH68_EUCGR</name>
<protein>
    <recommendedName>
        <fullName evidence="1">DUF4283 domain-containing protein</fullName>
    </recommendedName>
</protein>
<organism evidence="2">
    <name type="scientific">Eucalyptus grandis</name>
    <name type="common">Flooded gum</name>
    <dbReference type="NCBI Taxonomy" id="71139"/>
    <lineage>
        <taxon>Eukaryota</taxon>
        <taxon>Viridiplantae</taxon>
        <taxon>Streptophyta</taxon>
        <taxon>Embryophyta</taxon>
        <taxon>Tracheophyta</taxon>
        <taxon>Spermatophyta</taxon>
        <taxon>Magnoliopsida</taxon>
        <taxon>eudicotyledons</taxon>
        <taxon>Gunneridae</taxon>
        <taxon>Pentapetalae</taxon>
        <taxon>rosids</taxon>
        <taxon>malvids</taxon>
        <taxon>Myrtales</taxon>
        <taxon>Myrtaceae</taxon>
        <taxon>Myrtoideae</taxon>
        <taxon>Eucalypteae</taxon>
        <taxon>Eucalyptus</taxon>
    </lineage>
</organism>
<dbReference type="Pfam" id="PF14111">
    <property type="entry name" value="DUF4283"/>
    <property type="match status" value="1"/>
</dbReference>
<dbReference type="Gramene" id="KCW52735">
    <property type="protein sequence ID" value="KCW52735"/>
    <property type="gene ID" value="EUGRSUZ_J02093"/>
</dbReference>
<dbReference type="EMBL" id="KK198762">
    <property type="protein sequence ID" value="KCW52735.1"/>
    <property type="molecule type" value="Genomic_DNA"/>
</dbReference>
<sequence length="173" mass="20000">MEKENETELRLAALCRSLGHLWSEDDIVNVRCEMPVEKRRECTLTLYGKKFSKPNVNFQALQNTMKKAWKTDTVTYNQKAPGFYSFLFKTEAEKEKVLSQGPWLFANNLLVLKQCVADIPEHCYEFTKCAFWVQIVGIPPRWIIREVYSDLAAKIGKVLEIQLQSKGVTYKTG</sequence>
<evidence type="ECO:0000259" key="1">
    <source>
        <dbReference type="Pfam" id="PF14111"/>
    </source>
</evidence>
<dbReference type="STRING" id="71139.A0A059AH68"/>
<dbReference type="AlphaFoldDB" id="A0A059AH68"/>
<dbReference type="InParanoid" id="A0A059AH68"/>
<proteinExistence type="predicted"/>
<feature type="domain" description="DUF4283" evidence="1">
    <location>
        <begin position="44"/>
        <end position="114"/>
    </location>
</feature>
<dbReference type="InterPro" id="IPR025558">
    <property type="entry name" value="DUF4283"/>
</dbReference>
<dbReference type="PANTHER" id="PTHR31286:SF99">
    <property type="entry name" value="DUF4283 DOMAIN-CONTAINING PROTEIN"/>
    <property type="match status" value="1"/>
</dbReference>
<evidence type="ECO:0000313" key="2">
    <source>
        <dbReference type="EMBL" id="KCW52735.1"/>
    </source>
</evidence>
<reference evidence="2" key="1">
    <citation type="submission" date="2013-07" db="EMBL/GenBank/DDBJ databases">
        <title>The genome of Eucalyptus grandis.</title>
        <authorList>
            <person name="Schmutz J."/>
            <person name="Hayes R."/>
            <person name="Myburg A."/>
            <person name="Tuskan G."/>
            <person name="Grattapaglia D."/>
            <person name="Rokhsar D.S."/>
        </authorList>
    </citation>
    <scope>NUCLEOTIDE SEQUENCE</scope>
    <source>
        <tissue evidence="2">Leaf extractions</tissue>
    </source>
</reference>
<dbReference type="PANTHER" id="PTHR31286">
    <property type="entry name" value="GLYCINE-RICH CELL WALL STRUCTURAL PROTEIN 1.8-LIKE"/>
    <property type="match status" value="1"/>
</dbReference>
<dbReference type="OMA" id="WIIREVY"/>
<dbReference type="InterPro" id="IPR040256">
    <property type="entry name" value="At4g02000-like"/>
</dbReference>